<evidence type="ECO:0000259" key="11">
    <source>
        <dbReference type="PROSITE" id="PS50064"/>
    </source>
</evidence>
<keyword evidence="5" id="KW-0862">Zinc</keyword>
<evidence type="ECO:0000313" key="13">
    <source>
        <dbReference type="Proteomes" id="UP000799640"/>
    </source>
</evidence>
<dbReference type="GO" id="GO:0008270">
    <property type="term" value="F:zinc ion binding"/>
    <property type="evidence" value="ECO:0007669"/>
    <property type="project" value="UniProtKB-KW"/>
</dbReference>
<evidence type="ECO:0000256" key="9">
    <source>
        <dbReference type="ARBA" id="ARBA00023242"/>
    </source>
</evidence>
<feature type="compositionally biased region" description="Basic residues" evidence="10">
    <location>
        <begin position="251"/>
        <end position="261"/>
    </location>
</feature>
<dbReference type="SMART" id="SM00384">
    <property type="entry name" value="AT_hook"/>
    <property type="match status" value="7"/>
</dbReference>
<evidence type="ECO:0000256" key="3">
    <source>
        <dbReference type="ARBA" id="ARBA00022723"/>
    </source>
</evidence>
<evidence type="ECO:0000256" key="5">
    <source>
        <dbReference type="ARBA" id="ARBA00022833"/>
    </source>
</evidence>
<feature type="domain" description="PARP-type" evidence="11">
    <location>
        <begin position="5"/>
        <end position="97"/>
    </location>
</feature>
<dbReference type="InterPro" id="IPR000637">
    <property type="entry name" value="HMGI/Y_DNA-bd_CS"/>
</dbReference>
<sequence>MPEGYRIEYAPSSRAGCSNYECKNGKLKISKGSLRWGVLIEQNERPMLIWRHWGCVTPAVLAKWKEFIGSDTGAIDGFEELSAADQAIVTRVLDQGHVDDEDWNGVSAMPGSNDLDPELNRPGKSGFRVKKRKTSGEDNSGEDEEPKPKRGRGRPKKNEALKVDNEEDSEVDTPSKKIGGRPKKDSIANDEKSDAAYDDGQDMEDVKPAAKKGRGRPKKAAVIETAPSDTGELKAVDQSNVEMEDEQPAPKKGRGRGRPKKTVSSDADERKAVDEADTKPKAVDQSGVEMADQQPAPKKGRGRPRKAVNVADEGAENVKPAAPKRGRGRPKKTTPAAPTTPEPATTTPEADEGENAEAQASPEVVVTQPKKRGRPKKTAPIVDADGGNEAEHVAKPKANASRKRVPVEEAGAEAPGKLARDRRAARRSAAEA</sequence>
<evidence type="ECO:0000256" key="10">
    <source>
        <dbReference type="SAM" id="MobiDB-lite"/>
    </source>
</evidence>
<feature type="compositionally biased region" description="Basic residues" evidence="10">
    <location>
        <begin position="209"/>
        <end position="219"/>
    </location>
</feature>
<dbReference type="GO" id="GO:0003712">
    <property type="term" value="F:transcription coregulator activity"/>
    <property type="evidence" value="ECO:0007669"/>
    <property type="project" value="TreeGrafter"/>
</dbReference>
<keyword evidence="4" id="KW-0863">Zinc-finger</keyword>
<dbReference type="Pfam" id="PF00645">
    <property type="entry name" value="zf-PARP"/>
    <property type="match status" value="1"/>
</dbReference>
<evidence type="ECO:0000313" key="12">
    <source>
        <dbReference type="EMBL" id="KAF2398351.1"/>
    </source>
</evidence>
<protein>
    <submittedName>
        <fullName evidence="12">Zf-PARP-domain-containing protein</fullName>
    </submittedName>
</protein>
<dbReference type="InterPro" id="IPR001510">
    <property type="entry name" value="Znf_PARP"/>
</dbReference>
<keyword evidence="13" id="KW-1185">Reference proteome</keyword>
<organism evidence="12 13">
    <name type="scientific">Trichodelitschia bisporula</name>
    <dbReference type="NCBI Taxonomy" id="703511"/>
    <lineage>
        <taxon>Eukaryota</taxon>
        <taxon>Fungi</taxon>
        <taxon>Dikarya</taxon>
        <taxon>Ascomycota</taxon>
        <taxon>Pezizomycotina</taxon>
        <taxon>Dothideomycetes</taxon>
        <taxon>Dothideomycetes incertae sedis</taxon>
        <taxon>Phaeotrichales</taxon>
        <taxon>Phaeotrichaceae</taxon>
        <taxon>Trichodelitschia</taxon>
    </lineage>
</organism>
<evidence type="ECO:0000256" key="7">
    <source>
        <dbReference type="ARBA" id="ARBA00023125"/>
    </source>
</evidence>
<dbReference type="PRINTS" id="PR00929">
    <property type="entry name" value="ATHOOK"/>
</dbReference>
<name>A0A6G1HR21_9PEZI</name>
<feature type="compositionally biased region" description="Basic and acidic residues" evidence="10">
    <location>
        <begin position="182"/>
        <end position="195"/>
    </location>
</feature>
<accession>A0A6G1HR21</accession>
<dbReference type="InterPro" id="IPR017956">
    <property type="entry name" value="AT_hook_DNA-bd_motif"/>
</dbReference>
<keyword evidence="3" id="KW-0479">Metal-binding</keyword>
<dbReference type="GO" id="GO:0005634">
    <property type="term" value="C:nucleus"/>
    <property type="evidence" value="ECO:0007669"/>
    <property type="project" value="UniProtKB-SubCell"/>
</dbReference>
<comment type="similarity">
    <text evidence="2">Belongs to the HMGA family.</text>
</comment>
<evidence type="ECO:0000256" key="8">
    <source>
        <dbReference type="ARBA" id="ARBA00023163"/>
    </source>
</evidence>
<evidence type="ECO:0000256" key="1">
    <source>
        <dbReference type="ARBA" id="ARBA00004123"/>
    </source>
</evidence>
<dbReference type="GO" id="GO:0010557">
    <property type="term" value="P:positive regulation of macromolecule biosynthetic process"/>
    <property type="evidence" value="ECO:0007669"/>
    <property type="project" value="UniProtKB-ARBA"/>
</dbReference>
<dbReference type="GO" id="GO:0003677">
    <property type="term" value="F:DNA binding"/>
    <property type="evidence" value="ECO:0007669"/>
    <property type="project" value="UniProtKB-KW"/>
</dbReference>
<dbReference type="PROSITE" id="PS50064">
    <property type="entry name" value="ZF_PARP_2"/>
    <property type="match status" value="1"/>
</dbReference>
<keyword evidence="9" id="KW-0539">Nucleus</keyword>
<dbReference type="Proteomes" id="UP000799640">
    <property type="component" value="Unassembled WGS sequence"/>
</dbReference>
<feature type="compositionally biased region" description="Basic and acidic residues" evidence="10">
    <location>
        <begin position="267"/>
        <end position="282"/>
    </location>
</feature>
<dbReference type="PANTHER" id="PTHR23341:SF2">
    <property type="entry name" value="HIGH MOBILITY GROUP PROTEIN HMG-12"/>
    <property type="match status" value="1"/>
</dbReference>
<evidence type="ECO:0000256" key="2">
    <source>
        <dbReference type="ARBA" id="ARBA00010812"/>
    </source>
</evidence>
<feature type="region of interest" description="Disordered" evidence="10">
    <location>
        <begin position="99"/>
        <end position="432"/>
    </location>
</feature>
<dbReference type="PANTHER" id="PTHR23341">
    <property type="entry name" value="HIGH MOBILITY GROUP PROTEINS HMG-A AND C"/>
    <property type="match status" value="1"/>
</dbReference>
<gene>
    <name evidence="12" type="ORF">EJ06DRAFT_532102</name>
</gene>
<evidence type="ECO:0000256" key="6">
    <source>
        <dbReference type="ARBA" id="ARBA00023015"/>
    </source>
</evidence>
<dbReference type="EMBL" id="ML996700">
    <property type="protein sequence ID" value="KAF2398351.1"/>
    <property type="molecule type" value="Genomic_DNA"/>
</dbReference>
<keyword evidence="7" id="KW-0238">DNA-binding</keyword>
<keyword evidence="6" id="KW-0805">Transcription regulation</keyword>
<dbReference type="OrthoDB" id="429950at2759"/>
<proteinExistence type="inferred from homology"/>
<feature type="compositionally biased region" description="Basic residues" evidence="10">
    <location>
        <begin position="322"/>
        <end position="332"/>
    </location>
</feature>
<evidence type="ECO:0000256" key="4">
    <source>
        <dbReference type="ARBA" id="ARBA00022771"/>
    </source>
</evidence>
<dbReference type="GO" id="GO:0006355">
    <property type="term" value="P:regulation of DNA-templated transcription"/>
    <property type="evidence" value="ECO:0007669"/>
    <property type="project" value="InterPro"/>
</dbReference>
<dbReference type="AlphaFoldDB" id="A0A6G1HR21"/>
<dbReference type="Pfam" id="PF02178">
    <property type="entry name" value="AT_hook"/>
    <property type="match status" value="6"/>
</dbReference>
<comment type="subcellular location">
    <subcellularLocation>
        <location evidence="1">Nucleus</location>
    </subcellularLocation>
</comment>
<keyword evidence="8" id="KW-0804">Transcription</keyword>
<dbReference type="SUPFAM" id="SSF57716">
    <property type="entry name" value="Glucocorticoid receptor-like (DNA-binding domain)"/>
    <property type="match status" value="1"/>
</dbReference>
<dbReference type="SMART" id="SM01336">
    <property type="entry name" value="zf-PARP"/>
    <property type="match status" value="1"/>
</dbReference>
<feature type="compositionally biased region" description="Low complexity" evidence="10">
    <location>
        <begin position="333"/>
        <end position="348"/>
    </location>
</feature>
<reference evidence="12" key="1">
    <citation type="journal article" date="2020" name="Stud. Mycol.">
        <title>101 Dothideomycetes genomes: a test case for predicting lifestyles and emergence of pathogens.</title>
        <authorList>
            <person name="Haridas S."/>
            <person name="Albert R."/>
            <person name="Binder M."/>
            <person name="Bloem J."/>
            <person name="Labutti K."/>
            <person name="Salamov A."/>
            <person name="Andreopoulos B."/>
            <person name="Baker S."/>
            <person name="Barry K."/>
            <person name="Bills G."/>
            <person name="Bluhm B."/>
            <person name="Cannon C."/>
            <person name="Castanera R."/>
            <person name="Culley D."/>
            <person name="Daum C."/>
            <person name="Ezra D."/>
            <person name="Gonzalez J."/>
            <person name="Henrissat B."/>
            <person name="Kuo A."/>
            <person name="Liang C."/>
            <person name="Lipzen A."/>
            <person name="Lutzoni F."/>
            <person name="Magnuson J."/>
            <person name="Mondo S."/>
            <person name="Nolan M."/>
            <person name="Ohm R."/>
            <person name="Pangilinan J."/>
            <person name="Park H.-J."/>
            <person name="Ramirez L."/>
            <person name="Alfaro M."/>
            <person name="Sun H."/>
            <person name="Tritt A."/>
            <person name="Yoshinaga Y."/>
            <person name="Zwiers L.-H."/>
            <person name="Turgeon B."/>
            <person name="Goodwin S."/>
            <person name="Spatafora J."/>
            <person name="Crous P."/>
            <person name="Grigoriev I."/>
        </authorList>
    </citation>
    <scope>NUCLEOTIDE SEQUENCE</scope>
    <source>
        <strain evidence="12">CBS 262.69</strain>
    </source>
</reference>
<dbReference type="PROSITE" id="PS00354">
    <property type="entry name" value="HMGI_Y"/>
    <property type="match status" value="1"/>
</dbReference>
<feature type="compositionally biased region" description="Basic and acidic residues" evidence="10">
    <location>
        <begin position="418"/>
        <end position="432"/>
    </location>
</feature>
<dbReference type="Gene3D" id="3.30.1740.10">
    <property type="entry name" value="Zinc finger, PARP-type"/>
    <property type="match status" value="1"/>
</dbReference>
<dbReference type="InterPro" id="IPR036957">
    <property type="entry name" value="Znf_PARP_sf"/>
</dbReference>